<dbReference type="SUPFAM" id="SSF56219">
    <property type="entry name" value="DNase I-like"/>
    <property type="match status" value="1"/>
</dbReference>
<dbReference type="Pfam" id="PF14529">
    <property type="entry name" value="Exo_endo_phos_2"/>
    <property type="match status" value="1"/>
</dbReference>
<comment type="caution">
    <text evidence="2">The sequence shown here is derived from an EMBL/GenBank/DDBJ whole genome shotgun (WGS) entry which is preliminary data.</text>
</comment>
<dbReference type="GO" id="GO:0003824">
    <property type="term" value="F:catalytic activity"/>
    <property type="evidence" value="ECO:0007669"/>
    <property type="project" value="InterPro"/>
</dbReference>
<dbReference type="VEuPathDB" id="VectorBase:HLOH_054141"/>
<evidence type="ECO:0000259" key="1">
    <source>
        <dbReference type="Pfam" id="PF14529"/>
    </source>
</evidence>
<evidence type="ECO:0000313" key="2">
    <source>
        <dbReference type="EMBL" id="KAH9364833.1"/>
    </source>
</evidence>
<name>A0A9J6FRF7_HAELO</name>
<dbReference type="EMBL" id="JABSTR010000002">
    <property type="protein sequence ID" value="KAH9364833.1"/>
    <property type="molecule type" value="Genomic_DNA"/>
</dbReference>
<dbReference type="Gene3D" id="3.60.10.10">
    <property type="entry name" value="Endonuclease/exonuclease/phosphatase"/>
    <property type="match status" value="1"/>
</dbReference>
<dbReference type="InterPro" id="IPR036691">
    <property type="entry name" value="Endo/exonu/phosph_ase_sf"/>
</dbReference>
<feature type="domain" description="Endonuclease/exonuclease/phosphatase" evidence="1">
    <location>
        <begin position="5"/>
        <end position="94"/>
    </location>
</feature>
<gene>
    <name evidence="2" type="ORF">HPB48_011151</name>
</gene>
<dbReference type="AlphaFoldDB" id="A0A9J6FRF7"/>
<accession>A0A9J6FRF7</accession>
<protein>
    <recommendedName>
        <fullName evidence="1">Endonuclease/exonuclease/phosphatase domain-containing protein</fullName>
    </recommendedName>
</protein>
<sequence>MARKKAGRHQLIVSGDFNAAHPLCGYAYANSRGNYLHKYIDDKAWVILNELNIPTRTGTSTCRDTTPDLFLSNKQVTCVWRNKQEALGGDHFIIELSFQALSLVRTVGRASLTDWVGFRTIRSHHGIQRTFQIRWRKTSIARG</sequence>
<dbReference type="InterPro" id="IPR005135">
    <property type="entry name" value="Endo/exonuclease/phosphatase"/>
</dbReference>
<reference evidence="2 3" key="1">
    <citation type="journal article" date="2020" name="Cell">
        <title>Large-Scale Comparative Analyses of Tick Genomes Elucidate Their Genetic Diversity and Vector Capacities.</title>
        <authorList>
            <consortium name="Tick Genome and Microbiome Consortium (TIGMIC)"/>
            <person name="Jia N."/>
            <person name="Wang J."/>
            <person name="Shi W."/>
            <person name="Du L."/>
            <person name="Sun Y."/>
            <person name="Zhan W."/>
            <person name="Jiang J.F."/>
            <person name="Wang Q."/>
            <person name="Zhang B."/>
            <person name="Ji P."/>
            <person name="Bell-Sakyi L."/>
            <person name="Cui X.M."/>
            <person name="Yuan T.T."/>
            <person name="Jiang B.G."/>
            <person name="Yang W.F."/>
            <person name="Lam T.T."/>
            <person name="Chang Q.C."/>
            <person name="Ding S.J."/>
            <person name="Wang X.J."/>
            <person name="Zhu J.G."/>
            <person name="Ruan X.D."/>
            <person name="Zhao L."/>
            <person name="Wei J.T."/>
            <person name="Ye R.Z."/>
            <person name="Que T.C."/>
            <person name="Du C.H."/>
            <person name="Zhou Y.H."/>
            <person name="Cheng J.X."/>
            <person name="Dai P.F."/>
            <person name="Guo W.B."/>
            <person name="Han X.H."/>
            <person name="Huang E.J."/>
            <person name="Li L.F."/>
            <person name="Wei W."/>
            <person name="Gao Y.C."/>
            <person name="Liu J.Z."/>
            <person name="Shao H.Z."/>
            <person name="Wang X."/>
            <person name="Wang C.C."/>
            <person name="Yang T.C."/>
            <person name="Huo Q.B."/>
            <person name="Li W."/>
            <person name="Chen H.Y."/>
            <person name="Chen S.E."/>
            <person name="Zhou L.G."/>
            <person name="Ni X.B."/>
            <person name="Tian J.H."/>
            <person name="Sheng Y."/>
            <person name="Liu T."/>
            <person name="Pan Y.S."/>
            <person name="Xia L.Y."/>
            <person name="Li J."/>
            <person name="Zhao F."/>
            <person name="Cao W.C."/>
        </authorList>
    </citation>
    <scope>NUCLEOTIDE SEQUENCE [LARGE SCALE GENOMIC DNA]</scope>
    <source>
        <strain evidence="2">HaeL-2018</strain>
    </source>
</reference>
<proteinExistence type="predicted"/>
<evidence type="ECO:0000313" key="3">
    <source>
        <dbReference type="Proteomes" id="UP000821853"/>
    </source>
</evidence>
<keyword evidence="3" id="KW-1185">Reference proteome</keyword>
<dbReference type="Proteomes" id="UP000821853">
    <property type="component" value="Chromosome 10"/>
</dbReference>
<organism evidence="2 3">
    <name type="scientific">Haemaphysalis longicornis</name>
    <name type="common">Bush tick</name>
    <dbReference type="NCBI Taxonomy" id="44386"/>
    <lineage>
        <taxon>Eukaryota</taxon>
        <taxon>Metazoa</taxon>
        <taxon>Ecdysozoa</taxon>
        <taxon>Arthropoda</taxon>
        <taxon>Chelicerata</taxon>
        <taxon>Arachnida</taxon>
        <taxon>Acari</taxon>
        <taxon>Parasitiformes</taxon>
        <taxon>Ixodida</taxon>
        <taxon>Ixodoidea</taxon>
        <taxon>Ixodidae</taxon>
        <taxon>Haemaphysalinae</taxon>
        <taxon>Haemaphysalis</taxon>
    </lineage>
</organism>